<dbReference type="InterPro" id="IPR036163">
    <property type="entry name" value="HMA_dom_sf"/>
</dbReference>
<dbReference type="Gene3D" id="3.30.70.100">
    <property type="match status" value="1"/>
</dbReference>
<dbReference type="InterPro" id="IPR006121">
    <property type="entry name" value="HMA_dom"/>
</dbReference>
<dbReference type="AlphaFoldDB" id="A0A1F8AUS6"/>
<comment type="caution">
    <text evidence="2">The sequence shown here is derived from an EMBL/GenBank/DDBJ whole genome shotgun (WGS) entry which is preliminary data.</text>
</comment>
<evidence type="ECO:0000313" key="2">
    <source>
        <dbReference type="EMBL" id="OGM55497.1"/>
    </source>
</evidence>
<feature type="domain" description="HMA" evidence="1">
    <location>
        <begin position="7"/>
        <end position="65"/>
    </location>
</feature>
<organism evidence="2 3">
    <name type="scientific">Candidatus Woesebacteria bacterium RIFCSPHIGHO2_12_FULL_41_24</name>
    <dbReference type="NCBI Taxonomy" id="1802510"/>
    <lineage>
        <taxon>Bacteria</taxon>
        <taxon>Candidatus Woeseibacteriota</taxon>
    </lineage>
</organism>
<evidence type="ECO:0000259" key="1">
    <source>
        <dbReference type="Pfam" id="PF00403"/>
    </source>
</evidence>
<accession>A0A1F8AUS6</accession>
<dbReference type="EMBL" id="MGGW01000002">
    <property type="protein sequence ID" value="OGM55497.1"/>
    <property type="molecule type" value="Genomic_DNA"/>
</dbReference>
<sequence length="68" mass="7550">MKIIKRTYKVAGMDCVSCAALLEMDLEDLGINAKCSYPKQTLNVEFDPKNTNEDMIKKVAKSSGYSLS</sequence>
<dbReference type="GO" id="GO:0046872">
    <property type="term" value="F:metal ion binding"/>
    <property type="evidence" value="ECO:0007669"/>
    <property type="project" value="InterPro"/>
</dbReference>
<gene>
    <name evidence="2" type="ORF">A3E44_01080</name>
</gene>
<reference evidence="2 3" key="1">
    <citation type="journal article" date="2016" name="Nat. Commun.">
        <title>Thousands of microbial genomes shed light on interconnected biogeochemical processes in an aquifer system.</title>
        <authorList>
            <person name="Anantharaman K."/>
            <person name="Brown C.T."/>
            <person name="Hug L.A."/>
            <person name="Sharon I."/>
            <person name="Castelle C.J."/>
            <person name="Probst A.J."/>
            <person name="Thomas B.C."/>
            <person name="Singh A."/>
            <person name="Wilkins M.J."/>
            <person name="Karaoz U."/>
            <person name="Brodie E.L."/>
            <person name="Williams K.H."/>
            <person name="Hubbard S.S."/>
            <person name="Banfield J.F."/>
        </authorList>
    </citation>
    <scope>NUCLEOTIDE SEQUENCE [LARGE SCALE GENOMIC DNA]</scope>
</reference>
<dbReference type="CDD" id="cd00371">
    <property type="entry name" value="HMA"/>
    <property type="match status" value="1"/>
</dbReference>
<proteinExistence type="predicted"/>
<protein>
    <recommendedName>
        <fullName evidence="1">HMA domain-containing protein</fullName>
    </recommendedName>
</protein>
<evidence type="ECO:0000313" key="3">
    <source>
        <dbReference type="Proteomes" id="UP000178603"/>
    </source>
</evidence>
<dbReference type="Pfam" id="PF00403">
    <property type="entry name" value="HMA"/>
    <property type="match status" value="1"/>
</dbReference>
<dbReference type="Proteomes" id="UP000178603">
    <property type="component" value="Unassembled WGS sequence"/>
</dbReference>
<name>A0A1F8AUS6_9BACT</name>
<dbReference type="SUPFAM" id="SSF55008">
    <property type="entry name" value="HMA, heavy metal-associated domain"/>
    <property type="match status" value="1"/>
</dbReference>